<evidence type="ECO:0000313" key="2">
    <source>
        <dbReference type="Proteomes" id="UP001303222"/>
    </source>
</evidence>
<comment type="caution">
    <text evidence="1">The sequence shown here is derived from an EMBL/GenBank/DDBJ whole genome shotgun (WGS) entry which is preliminary data.</text>
</comment>
<accession>A0AAN6NNM3</accession>
<dbReference type="EMBL" id="MU859224">
    <property type="protein sequence ID" value="KAK3949194.1"/>
    <property type="molecule type" value="Genomic_DNA"/>
</dbReference>
<evidence type="ECO:0008006" key="3">
    <source>
        <dbReference type="Google" id="ProtNLM"/>
    </source>
</evidence>
<evidence type="ECO:0000313" key="1">
    <source>
        <dbReference type="EMBL" id="KAK3949194.1"/>
    </source>
</evidence>
<sequence length="286" mass="33310">MLPISSLCSPDTAIFIIGPSRKEYRLPKALIDSLANDDILQAMFDSHDNPDVDIGDTPPMNWSYHIDQDIFNLVVKYAYTGDYKVPKPSMAEDDVIKRQQEYSEARKQNPQAYWVYESSPYVQDPMPSSVFRCHAQVWNFAKCSHIRGLEAVSQKQLRKALTDYIGFSRTDNYFDLEEDMFNQVVDVIGYVYHQGFRYWGLDTIIKPETALLHPMRLMVAWFARKYLCNRGETHVRGQYAWDIYNKNLKTWAELLKHVPLIAIDMVLCDPERVPWVPWVEAPAEED</sequence>
<organism evidence="1 2">
    <name type="scientific">Pseudoneurospora amorphoporcata</name>
    <dbReference type="NCBI Taxonomy" id="241081"/>
    <lineage>
        <taxon>Eukaryota</taxon>
        <taxon>Fungi</taxon>
        <taxon>Dikarya</taxon>
        <taxon>Ascomycota</taxon>
        <taxon>Pezizomycotina</taxon>
        <taxon>Sordariomycetes</taxon>
        <taxon>Sordariomycetidae</taxon>
        <taxon>Sordariales</taxon>
        <taxon>Sordariaceae</taxon>
        <taxon>Pseudoneurospora</taxon>
    </lineage>
</organism>
<reference evidence="1" key="1">
    <citation type="journal article" date="2023" name="Mol. Phylogenet. Evol.">
        <title>Genome-scale phylogeny and comparative genomics of the fungal order Sordariales.</title>
        <authorList>
            <person name="Hensen N."/>
            <person name="Bonometti L."/>
            <person name="Westerberg I."/>
            <person name="Brannstrom I.O."/>
            <person name="Guillou S."/>
            <person name="Cros-Aarteil S."/>
            <person name="Calhoun S."/>
            <person name="Haridas S."/>
            <person name="Kuo A."/>
            <person name="Mondo S."/>
            <person name="Pangilinan J."/>
            <person name="Riley R."/>
            <person name="LaButti K."/>
            <person name="Andreopoulos B."/>
            <person name="Lipzen A."/>
            <person name="Chen C."/>
            <person name="Yan M."/>
            <person name="Daum C."/>
            <person name="Ng V."/>
            <person name="Clum A."/>
            <person name="Steindorff A."/>
            <person name="Ohm R.A."/>
            <person name="Martin F."/>
            <person name="Silar P."/>
            <person name="Natvig D.O."/>
            <person name="Lalanne C."/>
            <person name="Gautier V."/>
            <person name="Ament-Velasquez S.L."/>
            <person name="Kruys A."/>
            <person name="Hutchinson M.I."/>
            <person name="Powell A.J."/>
            <person name="Barry K."/>
            <person name="Miller A.N."/>
            <person name="Grigoriev I.V."/>
            <person name="Debuchy R."/>
            <person name="Gladieux P."/>
            <person name="Hiltunen Thoren M."/>
            <person name="Johannesson H."/>
        </authorList>
    </citation>
    <scope>NUCLEOTIDE SEQUENCE</scope>
    <source>
        <strain evidence="1">CBS 626.80</strain>
    </source>
</reference>
<dbReference type="Proteomes" id="UP001303222">
    <property type="component" value="Unassembled WGS sequence"/>
</dbReference>
<keyword evidence="2" id="KW-1185">Reference proteome</keyword>
<protein>
    <recommendedName>
        <fullName evidence="3">BTB domain-containing protein</fullName>
    </recommendedName>
</protein>
<name>A0AAN6NNM3_9PEZI</name>
<proteinExistence type="predicted"/>
<dbReference type="AlphaFoldDB" id="A0AAN6NNM3"/>
<reference evidence="1" key="2">
    <citation type="submission" date="2023-06" db="EMBL/GenBank/DDBJ databases">
        <authorList>
            <consortium name="Lawrence Berkeley National Laboratory"/>
            <person name="Mondo S.J."/>
            <person name="Hensen N."/>
            <person name="Bonometti L."/>
            <person name="Westerberg I."/>
            <person name="Brannstrom I.O."/>
            <person name="Guillou S."/>
            <person name="Cros-Aarteil S."/>
            <person name="Calhoun S."/>
            <person name="Haridas S."/>
            <person name="Kuo A."/>
            <person name="Pangilinan J."/>
            <person name="Riley R."/>
            <person name="Labutti K."/>
            <person name="Andreopoulos B."/>
            <person name="Lipzen A."/>
            <person name="Chen C."/>
            <person name="Yanf M."/>
            <person name="Daum C."/>
            <person name="Ng V."/>
            <person name="Clum A."/>
            <person name="Steindorff A."/>
            <person name="Ohm R."/>
            <person name="Martin F."/>
            <person name="Silar P."/>
            <person name="Natvig D."/>
            <person name="Lalanne C."/>
            <person name="Gautier V."/>
            <person name="Ament-Velasquez S.L."/>
            <person name="Kruys A."/>
            <person name="Hutchinson M.I."/>
            <person name="Powell A.J."/>
            <person name="Barry K."/>
            <person name="Miller A.N."/>
            <person name="Grigoriev I.V."/>
            <person name="Debuchy R."/>
            <person name="Gladieux P."/>
            <person name="Thoren M.H."/>
            <person name="Johannesson H."/>
        </authorList>
    </citation>
    <scope>NUCLEOTIDE SEQUENCE</scope>
    <source>
        <strain evidence="1">CBS 626.80</strain>
    </source>
</reference>
<gene>
    <name evidence="1" type="ORF">QBC32DRAFT_267282</name>
</gene>